<keyword evidence="3" id="KW-1185">Reference proteome</keyword>
<dbReference type="EMBL" id="JBJHZZ010000031">
    <property type="protein sequence ID" value="MFL0248749.1"/>
    <property type="molecule type" value="Genomic_DNA"/>
</dbReference>
<feature type="transmembrane region" description="Helical" evidence="1">
    <location>
        <begin position="236"/>
        <end position="258"/>
    </location>
</feature>
<keyword evidence="1" id="KW-0472">Membrane</keyword>
<dbReference type="Proteomes" id="UP001623591">
    <property type="component" value="Unassembled WGS sequence"/>
</dbReference>
<keyword evidence="1" id="KW-0812">Transmembrane</keyword>
<reference evidence="2 3" key="1">
    <citation type="submission" date="2024-11" db="EMBL/GenBank/DDBJ databases">
        <authorList>
            <person name="Heng Y.C."/>
            <person name="Lim A.C.H."/>
            <person name="Lee J.K.Y."/>
            <person name="Kittelmann S."/>
        </authorList>
    </citation>
    <scope>NUCLEOTIDE SEQUENCE [LARGE SCALE GENOMIC DNA]</scope>
    <source>
        <strain evidence="2 3">WILCCON 0185</strain>
    </source>
</reference>
<dbReference type="InterPro" id="IPR021359">
    <property type="entry name" value="DUF2812"/>
</dbReference>
<feature type="transmembrane region" description="Helical" evidence="1">
    <location>
        <begin position="210"/>
        <end position="230"/>
    </location>
</feature>
<dbReference type="RefSeq" id="WP_406771174.1">
    <property type="nucleotide sequence ID" value="NZ_JBJHZZ010000031.1"/>
</dbReference>
<dbReference type="Pfam" id="PF11193">
    <property type="entry name" value="DUF2812"/>
    <property type="match status" value="1"/>
</dbReference>
<accession>A0ABW8T869</accession>
<sequence length="352" mass="40531">MGVKNKKITFFDFLPYECDAAEVYLEEMAEKGWLLQSIYGAFLKFKKIEPCKIKYTVDVHQRISELDCNDSNIALEYREYYSAAGWNYVCQKGKIQVFYTEDYGNTIPIQSQEEKFKSGFKASLNRILSSLVFILVFILNLSMQLFIGSVDLTLASNIGVLSVLSMASIVFINIILILSFFIWFIKAWVLLRKGEFKACNNSRHVRRKNIFTSLFATLLLVLLFQFLIFYKHESQILGISIFFVMLAIGVISMLVRKFINKKRYSNKTKLAIYTVSIIVSVILVMSVVSATVFKNITYLEQSKVTTENKALTFMDFGQYQNDNEDVYTSIDKSILAKRIDYSWGNNTGFKSI</sequence>
<evidence type="ECO:0000313" key="2">
    <source>
        <dbReference type="EMBL" id="MFL0248749.1"/>
    </source>
</evidence>
<feature type="transmembrane region" description="Helical" evidence="1">
    <location>
        <begin position="167"/>
        <end position="189"/>
    </location>
</feature>
<protein>
    <submittedName>
        <fullName evidence="2">DUF2812 domain-containing protein</fullName>
    </submittedName>
</protein>
<feature type="transmembrane region" description="Helical" evidence="1">
    <location>
        <begin position="127"/>
        <end position="147"/>
    </location>
</feature>
<name>A0ABW8T869_9CLOT</name>
<gene>
    <name evidence="2" type="ORF">ACJDUG_17550</name>
</gene>
<keyword evidence="1" id="KW-1133">Transmembrane helix</keyword>
<comment type="caution">
    <text evidence="2">The sequence shown here is derived from an EMBL/GenBank/DDBJ whole genome shotgun (WGS) entry which is preliminary data.</text>
</comment>
<evidence type="ECO:0000256" key="1">
    <source>
        <dbReference type="SAM" id="Phobius"/>
    </source>
</evidence>
<feature type="transmembrane region" description="Helical" evidence="1">
    <location>
        <begin position="270"/>
        <end position="293"/>
    </location>
</feature>
<evidence type="ECO:0000313" key="3">
    <source>
        <dbReference type="Proteomes" id="UP001623591"/>
    </source>
</evidence>
<proteinExistence type="predicted"/>
<organism evidence="2 3">
    <name type="scientific">Candidatus Clostridium stratigraminis</name>
    <dbReference type="NCBI Taxonomy" id="3381661"/>
    <lineage>
        <taxon>Bacteria</taxon>
        <taxon>Bacillati</taxon>
        <taxon>Bacillota</taxon>
        <taxon>Clostridia</taxon>
        <taxon>Eubacteriales</taxon>
        <taxon>Clostridiaceae</taxon>
        <taxon>Clostridium</taxon>
    </lineage>
</organism>